<dbReference type="AlphaFoldDB" id="A0A165IT78"/>
<dbReference type="Proteomes" id="UP000077266">
    <property type="component" value="Unassembled WGS sequence"/>
</dbReference>
<sequence>MASHVPAPVEPRDPQLGPDYPNVPREYAQTRNPLGGESGRWWDMQNRRNFGEPLHAEDEALSVWSPDVPHVPPQRALFHFSIACLCFVAYGVFVPFIQVESPAAPRSYPYDGLVTELGGLEENKARVETVDDEE</sequence>
<dbReference type="PANTHER" id="PTHR12840">
    <property type="entry name" value="NADH-UBIQUINONE OXIDOREDUCTASE ASHI SUBUNIT"/>
    <property type="match status" value="1"/>
</dbReference>
<dbReference type="InParanoid" id="A0A165IT78"/>
<proteinExistence type="predicted"/>
<evidence type="ECO:0000313" key="4">
    <source>
        <dbReference type="Proteomes" id="UP000077266"/>
    </source>
</evidence>
<dbReference type="PANTHER" id="PTHR12840:SF1">
    <property type="entry name" value="NADH DEHYDROGENASE [UBIQUINONE] 1 BETA SUBCOMPLEX SUBUNIT 8, MITOCHONDRIAL"/>
    <property type="match status" value="1"/>
</dbReference>
<evidence type="ECO:0000256" key="2">
    <source>
        <dbReference type="SAM" id="Phobius"/>
    </source>
</evidence>
<evidence type="ECO:0000313" key="3">
    <source>
        <dbReference type="EMBL" id="KZV93844.1"/>
    </source>
</evidence>
<dbReference type="Pfam" id="PF05821">
    <property type="entry name" value="NDUF_B8"/>
    <property type="match status" value="1"/>
</dbReference>
<gene>
    <name evidence="3" type="ORF">EXIGLDRAFT_767709</name>
</gene>
<keyword evidence="2" id="KW-0812">Transmembrane</keyword>
<dbReference type="EMBL" id="KV425983">
    <property type="protein sequence ID" value="KZV93844.1"/>
    <property type="molecule type" value="Genomic_DNA"/>
</dbReference>
<keyword evidence="2" id="KW-0472">Membrane</keyword>
<keyword evidence="2" id="KW-1133">Transmembrane helix</keyword>
<dbReference type="OrthoDB" id="2014058at2759"/>
<evidence type="ECO:0000256" key="1">
    <source>
        <dbReference type="SAM" id="MobiDB-lite"/>
    </source>
</evidence>
<dbReference type="InterPro" id="IPR008699">
    <property type="entry name" value="NDUFB8"/>
</dbReference>
<name>A0A165IT78_EXIGL</name>
<feature type="region of interest" description="Disordered" evidence="1">
    <location>
        <begin position="1"/>
        <end position="41"/>
    </location>
</feature>
<reference evidence="3 4" key="1">
    <citation type="journal article" date="2016" name="Mol. Biol. Evol.">
        <title>Comparative Genomics of Early-Diverging Mushroom-Forming Fungi Provides Insights into the Origins of Lignocellulose Decay Capabilities.</title>
        <authorList>
            <person name="Nagy L.G."/>
            <person name="Riley R."/>
            <person name="Tritt A."/>
            <person name="Adam C."/>
            <person name="Daum C."/>
            <person name="Floudas D."/>
            <person name="Sun H."/>
            <person name="Yadav J.S."/>
            <person name="Pangilinan J."/>
            <person name="Larsson K.H."/>
            <person name="Matsuura K."/>
            <person name="Barry K."/>
            <person name="Labutti K."/>
            <person name="Kuo R."/>
            <person name="Ohm R.A."/>
            <person name="Bhattacharya S.S."/>
            <person name="Shirouzu T."/>
            <person name="Yoshinaga Y."/>
            <person name="Martin F.M."/>
            <person name="Grigoriev I.V."/>
            <person name="Hibbett D.S."/>
        </authorList>
    </citation>
    <scope>NUCLEOTIDE SEQUENCE [LARGE SCALE GENOMIC DNA]</scope>
    <source>
        <strain evidence="3 4">HHB12029</strain>
    </source>
</reference>
<protein>
    <submittedName>
        <fullName evidence="3">Uncharacterized protein</fullName>
    </submittedName>
</protein>
<accession>A0A165IT78</accession>
<organism evidence="3 4">
    <name type="scientific">Exidia glandulosa HHB12029</name>
    <dbReference type="NCBI Taxonomy" id="1314781"/>
    <lineage>
        <taxon>Eukaryota</taxon>
        <taxon>Fungi</taxon>
        <taxon>Dikarya</taxon>
        <taxon>Basidiomycota</taxon>
        <taxon>Agaricomycotina</taxon>
        <taxon>Agaricomycetes</taxon>
        <taxon>Auriculariales</taxon>
        <taxon>Exidiaceae</taxon>
        <taxon>Exidia</taxon>
    </lineage>
</organism>
<dbReference type="STRING" id="1314781.A0A165IT78"/>
<feature type="transmembrane region" description="Helical" evidence="2">
    <location>
        <begin position="76"/>
        <end position="97"/>
    </location>
</feature>
<dbReference type="GO" id="GO:0005739">
    <property type="term" value="C:mitochondrion"/>
    <property type="evidence" value="ECO:0007669"/>
    <property type="project" value="InterPro"/>
</dbReference>
<keyword evidence="4" id="KW-1185">Reference proteome</keyword>